<dbReference type="Proteomes" id="UP001066276">
    <property type="component" value="Chromosome 7"/>
</dbReference>
<protein>
    <submittedName>
        <fullName evidence="1">Uncharacterized protein</fullName>
    </submittedName>
</protein>
<accession>A0AAV7PDX3</accession>
<sequence length="136" mass="15767">MTSSRAKLNAWALATKEDIQLLLVEFCIDISSVCQDFTRFPPDSGQYDCRAHAGQCGLNGMHQKLEKNHELLHDKLNDLEKRFRRNNMRTRGIALSVSQVDLEAYVQALFSHRLHLLDNQLMLLDHTRRVFLAFQQ</sequence>
<organism evidence="1 2">
    <name type="scientific">Pleurodeles waltl</name>
    <name type="common">Iberian ribbed newt</name>
    <dbReference type="NCBI Taxonomy" id="8319"/>
    <lineage>
        <taxon>Eukaryota</taxon>
        <taxon>Metazoa</taxon>
        <taxon>Chordata</taxon>
        <taxon>Craniata</taxon>
        <taxon>Vertebrata</taxon>
        <taxon>Euteleostomi</taxon>
        <taxon>Amphibia</taxon>
        <taxon>Batrachia</taxon>
        <taxon>Caudata</taxon>
        <taxon>Salamandroidea</taxon>
        <taxon>Salamandridae</taxon>
        <taxon>Pleurodelinae</taxon>
        <taxon>Pleurodeles</taxon>
    </lineage>
</organism>
<dbReference type="AlphaFoldDB" id="A0AAV7PDX3"/>
<proteinExistence type="predicted"/>
<keyword evidence="2" id="KW-1185">Reference proteome</keyword>
<reference evidence="1" key="1">
    <citation type="journal article" date="2022" name="bioRxiv">
        <title>Sequencing and chromosome-scale assembly of the giantPleurodeles waltlgenome.</title>
        <authorList>
            <person name="Brown T."/>
            <person name="Elewa A."/>
            <person name="Iarovenko S."/>
            <person name="Subramanian E."/>
            <person name="Araus A.J."/>
            <person name="Petzold A."/>
            <person name="Susuki M."/>
            <person name="Suzuki K.-i.T."/>
            <person name="Hayashi T."/>
            <person name="Toyoda A."/>
            <person name="Oliveira C."/>
            <person name="Osipova E."/>
            <person name="Leigh N.D."/>
            <person name="Simon A."/>
            <person name="Yun M.H."/>
        </authorList>
    </citation>
    <scope>NUCLEOTIDE SEQUENCE</scope>
    <source>
        <strain evidence="1">20211129_DDA</strain>
        <tissue evidence="1">Liver</tissue>
    </source>
</reference>
<comment type="caution">
    <text evidence="1">The sequence shown here is derived from an EMBL/GenBank/DDBJ whole genome shotgun (WGS) entry which is preliminary data.</text>
</comment>
<gene>
    <name evidence="1" type="ORF">NDU88_003177</name>
</gene>
<evidence type="ECO:0000313" key="2">
    <source>
        <dbReference type="Proteomes" id="UP001066276"/>
    </source>
</evidence>
<evidence type="ECO:0000313" key="1">
    <source>
        <dbReference type="EMBL" id="KAJ1124728.1"/>
    </source>
</evidence>
<name>A0AAV7PDX3_PLEWA</name>
<dbReference type="EMBL" id="JANPWB010000011">
    <property type="protein sequence ID" value="KAJ1124728.1"/>
    <property type="molecule type" value="Genomic_DNA"/>
</dbReference>